<comment type="caution">
    <text evidence="1">The sequence shown here is derived from an EMBL/GenBank/DDBJ whole genome shotgun (WGS) entry which is preliminary data.</text>
</comment>
<evidence type="ECO:0000313" key="1">
    <source>
        <dbReference type="EMBL" id="MBB6672243.1"/>
    </source>
</evidence>
<protein>
    <submittedName>
        <fullName evidence="1">Uncharacterized protein</fullName>
    </submittedName>
</protein>
<evidence type="ECO:0000313" key="2">
    <source>
        <dbReference type="Proteomes" id="UP000547209"/>
    </source>
</evidence>
<proteinExistence type="predicted"/>
<gene>
    <name evidence="1" type="ORF">H7C19_16300</name>
</gene>
<dbReference type="Pfam" id="PF18742">
    <property type="entry name" value="DpnII-MboI"/>
    <property type="match status" value="1"/>
</dbReference>
<dbReference type="AlphaFoldDB" id="A0A7X0RRC7"/>
<accession>A0A7X0RRC7</accession>
<dbReference type="Proteomes" id="UP000547209">
    <property type="component" value="Unassembled WGS sequence"/>
</dbReference>
<dbReference type="RefSeq" id="WP_185143708.1">
    <property type="nucleotide sequence ID" value="NZ_JACJVP010000025.1"/>
</dbReference>
<keyword evidence="2" id="KW-1185">Reference proteome</keyword>
<reference evidence="1 2" key="1">
    <citation type="submission" date="2020-08" db="EMBL/GenBank/DDBJ databases">
        <title>Cohnella phylogeny.</title>
        <authorList>
            <person name="Dunlap C."/>
        </authorList>
    </citation>
    <scope>NUCLEOTIDE SEQUENCE [LARGE SCALE GENOMIC DNA]</scope>
    <source>
        <strain evidence="1 2">DSM 28246</strain>
    </source>
</reference>
<sequence>MTPTQYSGWINTTSRVLERFFSDQSIAQKFVLVTKEDMANALSYLQDLITDINTGLFDPAGPLNAIDEAHFHLIIRRILENFDKHIYEMYQKPVHGNGTLKPEDLAEITLGNEYDVQRMLYSLIRPIFPESRVEVTNDGGYKGYRYDIFIDFYETVIEVKCSRPKMAERTLTEEIGSDSYHYLAKHIYFFIYDKEKIISNVDAFSKNYSKTYDTKQIKTVVIQPVSVI</sequence>
<dbReference type="EMBL" id="JACJVP010000025">
    <property type="protein sequence ID" value="MBB6672243.1"/>
    <property type="molecule type" value="Genomic_DNA"/>
</dbReference>
<name>A0A7X0RRC7_9BACL</name>
<organism evidence="1 2">
    <name type="scientific">Cohnella nanjingensis</name>
    <dbReference type="NCBI Taxonomy" id="1387779"/>
    <lineage>
        <taxon>Bacteria</taxon>
        <taxon>Bacillati</taxon>
        <taxon>Bacillota</taxon>
        <taxon>Bacilli</taxon>
        <taxon>Bacillales</taxon>
        <taxon>Paenibacillaceae</taxon>
        <taxon>Cohnella</taxon>
    </lineage>
</organism>